<name>A0ABV6BNJ8_9FLAO</name>
<comment type="caution">
    <text evidence="1">The sequence shown here is derived from an EMBL/GenBank/DDBJ whole genome shotgun (WGS) entry which is preliminary data.</text>
</comment>
<keyword evidence="2" id="KW-1185">Reference proteome</keyword>
<evidence type="ECO:0000313" key="1">
    <source>
        <dbReference type="EMBL" id="MFC0077025.1"/>
    </source>
</evidence>
<evidence type="ECO:0008006" key="3">
    <source>
        <dbReference type="Google" id="ProtNLM"/>
    </source>
</evidence>
<dbReference type="RefSeq" id="WP_379686056.1">
    <property type="nucleotide sequence ID" value="NZ_JBHLYW010000007.1"/>
</dbReference>
<sequence length="132" mass="15582">MRILGIILSGVFFIIASCSNDRETTQEEDLAQLNKMHQELRDLSQIDNYSCSDPTEWKYVKLGDICGGEENIIYSKKINTATFLEKVDRYKRHFERYKKKWGFMCGNYLIYWGPPSGIECYENKPRFVYNKP</sequence>
<dbReference type="EMBL" id="JBHLYW010000007">
    <property type="protein sequence ID" value="MFC0077025.1"/>
    <property type="molecule type" value="Genomic_DNA"/>
</dbReference>
<protein>
    <recommendedName>
        <fullName evidence="3">Lipoprotein</fullName>
    </recommendedName>
</protein>
<proteinExistence type="predicted"/>
<reference evidence="1 2" key="1">
    <citation type="submission" date="2024-09" db="EMBL/GenBank/DDBJ databases">
        <authorList>
            <person name="Sun Q."/>
            <person name="Mori K."/>
        </authorList>
    </citation>
    <scope>NUCLEOTIDE SEQUENCE [LARGE SCALE GENOMIC DNA]</scope>
    <source>
        <strain evidence="1 2">CGMCC 1.12926</strain>
    </source>
</reference>
<gene>
    <name evidence="1" type="ORF">ACFFLS_08235</name>
</gene>
<dbReference type="PROSITE" id="PS51257">
    <property type="entry name" value="PROKAR_LIPOPROTEIN"/>
    <property type="match status" value="1"/>
</dbReference>
<evidence type="ECO:0000313" key="2">
    <source>
        <dbReference type="Proteomes" id="UP001589734"/>
    </source>
</evidence>
<dbReference type="Proteomes" id="UP001589734">
    <property type="component" value="Unassembled WGS sequence"/>
</dbReference>
<accession>A0ABV6BNJ8</accession>
<organism evidence="1 2">
    <name type="scientific">Flavobacterium procerum</name>
    <dbReference type="NCBI Taxonomy" id="1455569"/>
    <lineage>
        <taxon>Bacteria</taxon>
        <taxon>Pseudomonadati</taxon>
        <taxon>Bacteroidota</taxon>
        <taxon>Flavobacteriia</taxon>
        <taxon>Flavobacteriales</taxon>
        <taxon>Flavobacteriaceae</taxon>
        <taxon>Flavobacterium</taxon>
    </lineage>
</organism>